<accession>A0A1C4H578</accession>
<keyword evidence="2" id="KW-0472">Membrane</keyword>
<reference evidence="4" key="1">
    <citation type="submission" date="2016-08" db="EMBL/GenBank/DDBJ databases">
        <authorList>
            <person name="Varghese N."/>
            <person name="Submissions Spin"/>
        </authorList>
    </citation>
    <scope>NUCLEOTIDE SEQUENCE [LARGE SCALE GENOMIC DNA]</scope>
    <source>
        <strain evidence="4">R-52791</strain>
    </source>
</reference>
<dbReference type="OrthoDB" id="3240617at2"/>
<protein>
    <submittedName>
        <fullName evidence="3">Uncharacterized protein</fullName>
    </submittedName>
</protein>
<keyword evidence="2" id="KW-1133">Transmembrane helix</keyword>
<feature type="transmembrane region" description="Helical" evidence="2">
    <location>
        <begin position="58"/>
        <end position="78"/>
    </location>
</feature>
<feature type="compositionally biased region" description="Basic and acidic residues" evidence="1">
    <location>
        <begin position="1"/>
        <end position="12"/>
    </location>
</feature>
<feature type="region of interest" description="Disordered" evidence="1">
    <location>
        <begin position="268"/>
        <end position="373"/>
    </location>
</feature>
<feature type="region of interest" description="Disordered" evidence="1">
    <location>
        <begin position="140"/>
        <end position="171"/>
    </location>
</feature>
<proteinExistence type="predicted"/>
<evidence type="ECO:0000313" key="4">
    <source>
        <dbReference type="Proteomes" id="UP000242610"/>
    </source>
</evidence>
<feature type="compositionally biased region" description="Low complexity" evidence="1">
    <location>
        <begin position="336"/>
        <end position="351"/>
    </location>
</feature>
<evidence type="ECO:0000256" key="2">
    <source>
        <dbReference type="SAM" id="Phobius"/>
    </source>
</evidence>
<keyword evidence="2" id="KW-0812">Transmembrane</keyword>
<organism evidence="3 4">
    <name type="scientific">Bifidobacterium commune</name>
    <dbReference type="NCBI Taxonomy" id="1505727"/>
    <lineage>
        <taxon>Bacteria</taxon>
        <taxon>Bacillati</taxon>
        <taxon>Actinomycetota</taxon>
        <taxon>Actinomycetes</taxon>
        <taxon>Bifidobacteriales</taxon>
        <taxon>Bifidobacteriaceae</taxon>
        <taxon>Bifidobacterium</taxon>
    </lineage>
</organism>
<name>A0A1C4H578_9BIFI</name>
<gene>
    <name evidence="3" type="ORF">GA0061077_0981</name>
</gene>
<feature type="compositionally biased region" description="Low complexity" evidence="1">
    <location>
        <begin position="272"/>
        <end position="328"/>
    </location>
</feature>
<evidence type="ECO:0000256" key="1">
    <source>
        <dbReference type="SAM" id="MobiDB-lite"/>
    </source>
</evidence>
<keyword evidence="4" id="KW-1185">Reference proteome</keyword>
<sequence>MDDDKKVKHLDVTDEESGTADKMRSDATEADLLSDDAALDDVASTEARPVFWHRRSTLVAVGAAALVIVLAAGGGFAWNTHERDAALSGCREHAASFSKLRDAKDGKDVVEALGVGRDGVADAGTWDALQRADKEWGRLRGQGVPSCDASSRRAARDREREAASRPDSLRGARAGLDSAAKAVLGSRDAKALSDARGSLSGKVGEYRGLLESSAGNVADDATRTALSQQLDAAGGLLGSKDARLADLQAAVQSLDGAADGVNASVRAKADADAQAAAAAQAQAQAAESSRASRQGSSSGAQPGSGRGSRAPRPSAPSSGSGGRSSRPSAPSPRPSAPSGGSSPSDSSGNSGFDLTPSAPIPGCVNHQGFCPIG</sequence>
<evidence type="ECO:0000313" key="3">
    <source>
        <dbReference type="EMBL" id="SCC80066.1"/>
    </source>
</evidence>
<dbReference type="AlphaFoldDB" id="A0A1C4H578"/>
<dbReference type="RefSeq" id="WP_091847823.1">
    <property type="nucleotide sequence ID" value="NZ_FMBL01000002.1"/>
</dbReference>
<dbReference type="STRING" id="1505727.GA0061077_0981"/>
<feature type="region of interest" description="Disordered" evidence="1">
    <location>
        <begin position="1"/>
        <end position="27"/>
    </location>
</feature>
<dbReference type="Proteomes" id="UP000242610">
    <property type="component" value="Unassembled WGS sequence"/>
</dbReference>
<dbReference type="EMBL" id="FMBL01000002">
    <property type="protein sequence ID" value="SCC80066.1"/>
    <property type="molecule type" value="Genomic_DNA"/>
</dbReference>
<feature type="compositionally biased region" description="Basic and acidic residues" evidence="1">
    <location>
        <begin position="150"/>
        <end position="170"/>
    </location>
</feature>